<dbReference type="PROSITE" id="PS50110">
    <property type="entry name" value="RESPONSE_REGULATORY"/>
    <property type="match status" value="1"/>
</dbReference>
<evidence type="ECO:0000313" key="4">
    <source>
        <dbReference type="EMBL" id="MBD8032625.1"/>
    </source>
</evidence>
<evidence type="ECO:0000313" key="5">
    <source>
        <dbReference type="Proteomes" id="UP000600565"/>
    </source>
</evidence>
<evidence type="ECO:0000256" key="1">
    <source>
        <dbReference type="ARBA" id="ARBA00022553"/>
    </source>
</evidence>
<feature type="domain" description="Response regulatory" evidence="3">
    <location>
        <begin position="5"/>
        <end position="119"/>
    </location>
</feature>
<dbReference type="Proteomes" id="UP000600565">
    <property type="component" value="Unassembled WGS sequence"/>
</dbReference>
<dbReference type="PANTHER" id="PTHR44591:SF3">
    <property type="entry name" value="RESPONSE REGULATORY DOMAIN-CONTAINING PROTEIN"/>
    <property type="match status" value="1"/>
</dbReference>
<dbReference type="InterPro" id="IPR001789">
    <property type="entry name" value="Sig_transdc_resp-reg_receiver"/>
</dbReference>
<dbReference type="InterPro" id="IPR011006">
    <property type="entry name" value="CheY-like_superfamily"/>
</dbReference>
<proteinExistence type="predicted"/>
<name>A0ABR8XL29_9BACL</name>
<evidence type="ECO:0000259" key="3">
    <source>
        <dbReference type="PROSITE" id="PS50110"/>
    </source>
</evidence>
<dbReference type="EMBL" id="JACSPW010000004">
    <property type="protein sequence ID" value="MBD8032625.1"/>
    <property type="molecule type" value="Genomic_DNA"/>
</dbReference>
<keyword evidence="5" id="KW-1185">Reference proteome</keyword>
<dbReference type="Pfam" id="PF00072">
    <property type="entry name" value="Response_reg"/>
    <property type="match status" value="1"/>
</dbReference>
<gene>
    <name evidence="4" type="ORF">H9632_06055</name>
</gene>
<evidence type="ECO:0000256" key="2">
    <source>
        <dbReference type="PROSITE-ProRule" id="PRU00169"/>
    </source>
</evidence>
<dbReference type="SMART" id="SM00448">
    <property type="entry name" value="REC"/>
    <property type="match status" value="1"/>
</dbReference>
<protein>
    <submittedName>
        <fullName evidence="4">Response regulator</fullName>
    </submittedName>
</protein>
<dbReference type="PANTHER" id="PTHR44591">
    <property type="entry name" value="STRESS RESPONSE REGULATOR PROTEIN 1"/>
    <property type="match status" value="1"/>
</dbReference>
<comment type="caution">
    <text evidence="4">The sequence shown here is derived from an EMBL/GenBank/DDBJ whole genome shotgun (WGS) entry which is preliminary data.</text>
</comment>
<sequence length="125" mass="14372">MTMREILIVDDQRGIRLLLNELFKKEGFITHLAANGYDALKIAEENAVDCVLLDMKIPGMDGLEILARLKSKNSYLPVIMMTAYVEQHMIDTATELGVTKYFSKPFNIFEIRDEVKKILKIHEKI</sequence>
<reference evidence="4 5" key="1">
    <citation type="submission" date="2020-08" db="EMBL/GenBank/DDBJ databases">
        <title>A Genomic Blueprint of the Chicken Gut Microbiome.</title>
        <authorList>
            <person name="Gilroy R."/>
            <person name="Ravi A."/>
            <person name="Getino M."/>
            <person name="Pursley I."/>
            <person name="Horton D.L."/>
            <person name="Alikhan N.-F."/>
            <person name="Baker D."/>
            <person name="Gharbi K."/>
            <person name="Hall N."/>
            <person name="Watson M."/>
            <person name="Adriaenssens E.M."/>
            <person name="Foster-Nyarko E."/>
            <person name="Jarju S."/>
            <person name="Secka A."/>
            <person name="Antonio M."/>
            <person name="Oren A."/>
            <person name="Chaudhuri R."/>
            <person name="La Ragione R.M."/>
            <person name="Hildebrand F."/>
            <person name="Pallen M.J."/>
        </authorList>
    </citation>
    <scope>NUCLEOTIDE SEQUENCE [LARGE SCALE GENOMIC DNA]</scope>
    <source>
        <strain evidence="4 5">Sa1YVA6</strain>
    </source>
</reference>
<accession>A0ABR8XL29</accession>
<feature type="modified residue" description="4-aspartylphosphate" evidence="2">
    <location>
        <position position="54"/>
    </location>
</feature>
<dbReference type="SUPFAM" id="SSF52172">
    <property type="entry name" value="CheY-like"/>
    <property type="match status" value="1"/>
</dbReference>
<keyword evidence="1 2" id="KW-0597">Phosphoprotein</keyword>
<dbReference type="InterPro" id="IPR050595">
    <property type="entry name" value="Bact_response_regulator"/>
</dbReference>
<dbReference type="Gene3D" id="3.40.50.2300">
    <property type="match status" value="1"/>
</dbReference>
<organism evidence="4 5">
    <name type="scientific">Solibacillus merdavium</name>
    <dbReference type="NCBI Taxonomy" id="2762218"/>
    <lineage>
        <taxon>Bacteria</taxon>
        <taxon>Bacillati</taxon>
        <taxon>Bacillota</taxon>
        <taxon>Bacilli</taxon>
        <taxon>Bacillales</taxon>
        <taxon>Caryophanaceae</taxon>
        <taxon>Solibacillus</taxon>
    </lineage>
</organism>